<protein>
    <submittedName>
        <fullName evidence="1">Uncharacterized protein</fullName>
    </submittedName>
</protein>
<dbReference type="SUPFAM" id="SSF50998">
    <property type="entry name" value="Quinoprotein alcohol dehydrogenase-like"/>
    <property type="match status" value="1"/>
</dbReference>
<dbReference type="PaxDb" id="2903-EOD16603"/>
<dbReference type="Proteomes" id="UP000013827">
    <property type="component" value="Unassembled WGS sequence"/>
</dbReference>
<organism evidence="1 2">
    <name type="scientific">Emiliania huxleyi (strain CCMP1516)</name>
    <dbReference type="NCBI Taxonomy" id="280463"/>
    <lineage>
        <taxon>Eukaryota</taxon>
        <taxon>Haptista</taxon>
        <taxon>Haptophyta</taxon>
        <taxon>Prymnesiophyceae</taxon>
        <taxon>Isochrysidales</taxon>
        <taxon>Noelaerhabdaceae</taxon>
        <taxon>Emiliania</taxon>
    </lineage>
</organism>
<dbReference type="AlphaFoldDB" id="A0A0D3IZB8"/>
<dbReference type="Gene3D" id="2.130.10.10">
    <property type="entry name" value="YVTN repeat-like/Quinoprotein amine dehydrogenase"/>
    <property type="match status" value="1"/>
</dbReference>
<proteinExistence type="predicted"/>
<reference evidence="2" key="1">
    <citation type="journal article" date="2013" name="Nature">
        <title>Pan genome of the phytoplankton Emiliania underpins its global distribution.</title>
        <authorList>
            <person name="Read B.A."/>
            <person name="Kegel J."/>
            <person name="Klute M.J."/>
            <person name="Kuo A."/>
            <person name="Lefebvre S.C."/>
            <person name="Maumus F."/>
            <person name="Mayer C."/>
            <person name="Miller J."/>
            <person name="Monier A."/>
            <person name="Salamov A."/>
            <person name="Young J."/>
            <person name="Aguilar M."/>
            <person name="Claverie J.M."/>
            <person name="Frickenhaus S."/>
            <person name="Gonzalez K."/>
            <person name="Herman E.K."/>
            <person name="Lin Y.C."/>
            <person name="Napier J."/>
            <person name="Ogata H."/>
            <person name="Sarno A.F."/>
            <person name="Shmutz J."/>
            <person name="Schroeder D."/>
            <person name="de Vargas C."/>
            <person name="Verret F."/>
            <person name="von Dassow P."/>
            <person name="Valentin K."/>
            <person name="Van de Peer Y."/>
            <person name="Wheeler G."/>
            <person name="Dacks J.B."/>
            <person name="Delwiche C.F."/>
            <person name="Dyhrman S.T."/>
            <person name="Glockner G."/>
            <person name="John U."/>
            <person name="Richards T."/>
            <person name="Worden A.Z."/>
            <person name="Zhang X."/>
            <person name="Grigoriev I.V."/>
            <person name="Allen A.E."/>
            <person name="Bidle K."/>
            <person name="Borodovsky M."/>
            <person name="Bowler C."/>
            <person name="Brownlee C."/>
            <person name="Cock J.M."/>
            <person name="Elias M."/>
            <person name="Gladyshev V.N."/>
            <person name="Groth M."/>
            <person name="Guda C."/>
            <person name="Hadaegh A."/>
            <person name="Iglesias-Rodriguez M.D."/>
            <person name="Jenkins J."/>
            <person name="Jones B.M."/>
            <person name="Lawson T."/>
            <person name="Leese F."/>
            <person name="Lindquist E."/>
            <person name="Lobanov A."/>
            <person name="Lomsadze A."/>
            <person name="Malik S.B."/>
            <person name="Marsh M.E."/>
            <person name="Mackinder L."/>
            <person name="Mock T."/>
            <person name="Mueller-Roeber B."/>
            <person name="Pagarete A."/>
            <person name="Parker M."/>
            <person name="Probert I."/>
            <person name="Quesneville H."/>
            <person name="Raines C."/>
            <person name="Rensing S.A."/>
            <person name="Riano-Pachon D.M."/>
            <person name="Richier S."/>
            <person name="Rokitta S."/>
            <person name="Shiraiwa Y."/>
            <person name="Soanes D.M."/>
            <person name="van der Giezen M."/>
            <person name="Wahlund T.M."/>
            <person name="Williams B."/>
            <person name="Wilson W."/>
            <person name="Wolfe G."/>
            <person name="Wurch L.L."/>
        </authorList>
    </citation>
    <scope>NUCLEOTIDE SEQUENCE</scope>
</reference>
<dbReference type="InterPro" id="IPR015943">
    <property type="entry name" value="WD40/YVTN_repeat-like_dom_sf"/>
</dbReference>
<dbReference type="HOGENOM" id="CLU_1589485_0_0_1"/>
<dbReference type="KEGG" id="ehx:EMIHUDRAFT_256128"/>
<keyword evidence="2" id="KW-1185">Reference proteome</keyword>
<dbReference type="RefSeq" id="XP_005769032.1">
    <property type="nucleotide sequence ID" value="XM_005768975.1"/>
</dbReference>
<sequence length="168" mass="17718">MQAEKKPASVTLGPHECVRVWAVPNGRFVRSLPVHERAVAVAVAHASQRLLVATQRSVHVFSVSGRPLAVVSPDRGVGRIVPTIDGELALLSEGSALAVRRISDLQLLHRYDLEAGGAASGAPLRAFSLSAENHHAFAGTADGGLTIYANPVVGIQVLERLASELLNL</sequence>
<dbReference type="EnsemblProtists" id="EOD16603">
    <property type="protein sequence ID" value="EOD16603"/>
    <property type="gene ID" value="EMIHUDRAFT_256128"/>
</dbReference>
<evidence type="ECO:0000313" key="2">
    <source>
        <dbReference type="Proteomes" id="UP000013827"/>
    </source>
</evidence>
<accession>A0A0D3IZB8</accession>
<name>A0A0D3IZB8_EMIH1</name>
<evidence type="ECO:0000313" key="1">
    <source>
        <dbReference type="EnsemblProtists" id="EOD16603"/>
    </source>
</evidence>
<dbReference type="InterPro" id="IPR011047">
    <property type="entry name" value="Quinoprotein_ADH-like_sf"/>
</dbReference>
<reference evidence="1" key="2">
    <citation type="submission" date="2024-10" db="UniProtKB">
        <authorList>
            <consortium name="EnsemblProtists"/>
        </authorList>
    </citation>
    <scope>IDENTIFICATION</scope>
</reference>
<dbReference type="GeneID" id="17262753"/>